<dbReference type="SUPFAM" id="SSF82607">
    <property type="entry name" value="YbaB-like"/>
    <property type="match status" value="1"/>
</dbReference>
<dbReference type="AlphaFoldDB" id="C7MUV1"/>
<feature type="region of interest" description="Disordered" evidence="1">
    <location>
        <begin position="161"/>
        <end position="187"/>
    </location>
</feature>
<dbReference type="KEGG" id="svi:Svir_05930"/>
<dbReference type="STRING" id="471857.Svir_05930"/>
<dbReference type="InterPro" id="IPR036894">
    <property type="entry name" value="YbaB-like_sf"/>
</dbReference>
<keyword evidence="3" id="KW-1185">Reference proteome</keyword>
<dbReference type="Pfam" id="PF02575">
    <property type="entry name" value="YbaB_DNA_bd"/>
    <property type="match status" value="1"/>
</dbReference>
<protein>
    <recommendedName>
        <fullName evidence="4">YbaB/EbfC DNA-binding family protein</fullName>
    </recommendedName>
</protein>
<dbReference type="GO" id="GO:0003677">
    <property type="term" value="F:DNA binding"/>
    <property type="evidence" value="ECO:0007669"/>
    <property type="project" value="InterPro"/>
</dbReference>
<dbReference type="eggNOG" id="COG0718">
    <property type="taxonomic scope" value="Bacteria"/>
</dbReference>
<feature type="compositionally biased region" description="Acidic residues" evidence="1">
    <location>
        <begin position="167"/>
        <end position="181"/>
    </location>
</feature>
<evidence type="ECO:0000313" key="2">
    <source>
        <dbReference type="EMBL" id="ACU95664.1"/>
    </source>
</evidence>
<sequence>MLSLRVLSSGAVGSGNRSDTVCVQPGATAVNSDLRRRGEVVTEHRAQVEELLADYRRSREQLAVVHRQLASVSASASSADGLVTATVGARGVLTDLVIDNAAYERYRPAELAAHIVRAAREAAVEAFNGAEEVLVPVLGGDVEPRTVLLGTADLTVDEIVGEKPPDDSGEVFEDQNWIDDSEWSRAR</sequence>
<dbReference type="HOGENOM" id="CLU_124457_0_0_11"/>
<proteinExistence type="predicted"/>
<dbReference type="InterPro" id="IPR004401">
    <property type="entry name" value="YbaB/EbfC"/>
</dbReference>
<gene>
    <name evidence="2" type="ordered locus">Svir_05930</name>
</gene>
<accession>C7MUV1</accession>
<evidence type="ECO:0000256" key="1">
    <source>
        <dbReference type="SAM" id="MobiDB-lite"/>
    </source>
</evidence>
<name>C7MUV1_SACVD</name>
<dbReference type="Proteomes" id="UP000000841">
    <property type="component" value="Chromosome"/>
</dbReference>
<evidence type="ECO:0008006" key="4">
    <source>
        <dbReference type="Google" id="ProtNLM"/>
    </source>
</evidence>
<reference evidence="2 3" key="1">
    <citation type="journal article" date="2009" name="Stand. Genomic Sci.">
        <title>Complete genome sequence of Saccharomonospora viridis type strain (P101).</title>
        <authorList>
            <person name="Pati A."/>
            <person name="Sikorski J."/>
            <person name="Nolan M."/>
            <person name="Lapidus A."/>
            <person name="Copeland A."/>
            <person name="Glavina Del Rio T."/>
            <person name="Lucas S."/>
            <person name="Chen F."/>
            <person name="Tice H."/>
            <person name="Pitluck S."/>
            <person name="Cheng J.F."/>
            <person name="Chertkov O."/>
            <person name="Brettin T."/>
            <person name="Han C."/>
            <person name="Detter J.C."/>
            <person name="Kuske C."/>
            <person name="Bruce D."/>
            <person name="Goodwin L."/>
            <person name="Chain P."/>
            <person name="D'haeseleer P."/>
            <person name="Chen A."/>
            <person name="Palaniappan K."/>
            <person name="Ivanova N."/>
            <person name="Mavromatis K."/>
            <person name="Mikhailova N."/>
            <person name="Rohde M."/>
            <person name="Tindall B.J."/>
            <person name="Goker M."/>
            <person name="Bristow J."/>
            <person name="Eisen J.A."/>
            <person name="Markowitz V."/>
            <person name="Hugenholtz P."/>
            <person name="Kyrpides N.C."/>
            <person name="Klenk H.P."/>
        </authorList>
    </citation>
    <scope>NUCLEOTIDE SEQUENCE [LARGE SCALE GENOMIC DNA]</scope>
    <source>
        <strain evidence="3">ATCC 15386 / DSM 43017 / JCM 3036 / NBRC 12207 / P101</strain>
    </source>
</reference>
<evidence type="ECO:0000313" key="3">
    <source>
        <dbReference type="Proteomes" id="UP000000841"/>
    </source>
</evidence>
<dbReference type="Gene3D" id="3.30.1310.10">
    <property type="entry name" value="Nucleoid-associated protein YbaB-like domain"/>
    <property type="match status" value="1"/>
</dbReference>
<organism evidence="2 3">
    <name type="scientific">Saccharomonospora viridis (strain ATCC 15386 / DSM 43017 / JCM 3036 / CCUG 5913 / NBRC 12207 / NCIMB 9602 / P101)</name>
    <name type="common">Thermoactinomyces viridis</name>
    <dbReference type="NCBI Taxonomy" id="471857"/>
    <lineage>
        <taxon>Bacteria</taxon>
        <taxon>Bacillati</taxon>
        <taxon>Actinomycetota</taxon>
        <taxon>Actinomycetes</taxon>
        <taxon>Pseudonocardiales</taxon>
        <taxon>Pseudonocardiaceae</taxon>
        <taxon>Saccharomonospora</taxon>
    </lineage>
</organism>
<dbReference type="EMBL" id="CP001683">
    <property type="protein sequence ID" value="ACU95664.1"/>
    <property type="molecule type" value="Genomic_DNA"/>
</dbReference>